<reference evidence="1" key="1">
    <citation type="submission" date="2022-10" db="EMBL/GenBank/DDBJ databases">
        <title>Luteolibacter sp. GHJ8, whole genome shotgun sequencing project.</title>
        <authorList>
            <person name="Zhao G."/>
            <person name="Shen L."/>
        </authorList>
    </citation>
    <scope>NUCLEOTIDE SEQUENCE</scope>
    <source>
        <strain evidence="1">GHJ8</strain>
    </source>
</reference>
<keyword evidence="2" id="KW-1185">Reference proteome</keyword>
<dbReference type="RefSeq" id="WP_264516058.1">
    <property type="nucleotide sequence ID" value="NZ_JAPDDR010000016.1"/>
</dbReference>
<protein>
    <submittedName>
        <fullName evidence="1">Uncharacterized protein</fullName>
    </submittedName>
</protein>
<sequence>MLRDLRKVEQATGMELLPRDYGIDPAAPDPMPLLEGFSKLARAHAWGQVRTGALPERTSRWMDMLVATQARMLRQAGARI</sequence>
<comment type="caution">
    <text evidence="1">The sequence shown here is derived from an EMBL/GenBank/DDBJ whole genome shotgun (WGS) entry which is preliminary data.</text>
</comment>
<organism evidence="1 2">
    <name type="scientific">Luteolibacter rhizosphaerae</name>
    <dbReference type="NCBI Taxonomy" id="2989719"/>
    <lineage>
        <taxon>Bacteria</taxon>
        <taxon>Pseudomonadati</taxon>
        <taxon>Verrucomicrobiota</taxon>
        <taxon>Verrucomicrobiia</taxon>
        <taxon>Verrucomicrobiales</taxon>
        <taxon>Verrucomicrobiaceae</taxon>
        <taxon>Luteolibacter</taxon>
    </lineage>
</organism>
<gene>
    <name evidence="1" type="ORF">OJ996_23035</name>
</gene>
<dbReference type="EMBL" id="JAPDDR010000016">
    <property type="protein sequence ID" value="MCW1916481.1"/>
    <property type="molecule type" value="Genomic_DNA"/>
</dbReference>
<proteinExistence type="predicted"/>
<dbReference type="Proteomes" id="UP001165653">
    <property type="component" value="Unassembled WGS sequence"/>
</dbReference>
<accession>A0ABT3G9F1</accession>
<evidence type="ECO:0000313" key="2">
    <source>
        <dbReference type="Proteomes" id="UP001165653"/>
    </source>
</evidence>
<name>A0ABT3G9F1_9BACT</name>
<evidence type="ECO:0000313" key="1">
    <source>
        <dbReference type="EMBL" id="MCW1916481.1"/>
    </source>
</evidence>